<dbReference type="InterPro" id="IPR003439">
    <property type="entry name" value="ABC_transporter-like_ATP-bd"/>
</dbReference>
<evidence type="ECO:0000256" key="1">
    <source>
        <dbReference type="ARBA" id="ARBA00022448"/>
    </source>
</evidence>
<dbReference type="InterPro" id="IPR027417">
    <property type="entry name" value="P-loop_NTPase"/>
</dbReference>
<dbReference type="EMBL" id="CAFBQF010000049">
    <property type="protein sequence ID" value="CAB5051129.1"/>
    <property type="molecule type" value="Genomic_DNA"/>
</dbReference>
<evidence type="ECO:0000259" key="5">
    <source>
        <dbReference type="PROSITE" id="PS50893"/>
    </source>
</evidence>
<evidence type="ECO:0000256" key="2">
    <source>
        <dbReference type="ARBA" id="ARBA00022737"/>
    </source>
</evidence>
<proteinExistence type="predicted"/>
<keyword evidence="3" id="KW-0547">Nucleotide-binding</keyword>
<sequence length="499" mass="53334">MDLEVRSVSKRFGATIALDNVNLKIASGTIHSLIGENGAGKSTLGKILSGVYQLDSGEVELAGQAVTIGSPREALSRGITIIAQELSLVPSRNAADNVYLGIEDHAGPWVRRGVIKDRFEELTKTSGITVPNDRPVSALSIGDQQKVEILRALARNAEVIVMDEPTARLSVEETAVLKDVMRSLRDQRKTIIFVSHFLGDVLDVSDAITIMRDGKIIRTSKPSDETHDSLVEAMTGRKAGDAFPAKTPPKSPAPVLEVNGLTRGMQFADISFTVGAGEIVALAGLVGSGRSEVARAIYGADPFDSGEVKLQGSVIKISHPATAIENGIVMIPESRKDQGLILDRSIRENISLPYLKKLSQLLMKRREENSMVAENFAAAGIRALSSEMTVRSLSGGNQQKALFARSLAGHPTLFIADEPTRGVDVGSKRAIYELLADLAQKGMAVLVISSELDEVVGLAHRVIVMQTGRIVAELVGDQISESAVVSAAFSMKQREGLAS</sequence>
<dbReference type="InterPro" id="IPR003593">
    <property type="entry name" value="AAA+_ATPase"/>
</dbReference>
<evidence type="ECO:0000313" key="8">
    <source>
        <dbReference type="EMBL" id="CAB5051129.1"/>
    </source>
</evidence>
<evidence type="ECO:0000256" key="3">
    <source>
        <dbReference type="ARBA" id="ARBA00022741"/>
    </source>
</evidence>
<feature type="domain" description="ABC transporter" evidence="5">
    <location>
        <begin position="250"/>
        <end position="492"/>
    </location>
</feature>
<evidence type="ECO:0000313" key="6">
    <source>
        <dbReference type="EMBL" id="CAB4706362.1"/>
    </source>
</evidence>
<dbReference type="GO" id="GO:0005524">
    <property type="term" value="F:ATP binding"/>
    <property type="evidence" value="ECO:0007669"/>
    <property type="project" value="UniProtKB-KW"/>
</dbReference>
<dbReference type="InterPro" id="IPR017871">
    <property type="entry name" value="ABC_transporter-like_CS"/>
</dbReference>
<keyword evidence="4" id="KW-0067">ATP-binding</keyword>
<dbReference type="GO" id="GO:0016887">
    <property type="term" value="F:ATP hydrolysis activity"/>
    <property type="evidence" value="ECO:0007669"/>
    <property type="project" value="InterPro"/>
</dbReference>
<gene>
    <name evidence="6" type="ORF">UFOPK2593_00905</name>
    <name evidence="7" type="ORF">UFOPK4234_00843</name>
    <name evidence="8" type="ORF">UFOPK4295_00981</name>
</gene>
<dbReference type="InterPro" id="IPR050107">
    <property type="entry name" value="ABC_carbohydrate_import_ATPase"/>
</dbReference>
<accession>A0A6J7SBK2</accession>
<dbReference type="AlphaFoldDB" id="A0A6J7SBK2"/>
<feature type="domain" description="ABC transporter" evidence="5">
    <location>
        <begin position="3"/>
        <end position="238"/>
    </location>
</feature>
<dbReference type="PROSITE" id="PS00211">
    <property type="entry name" value="ABC_TRANSPORTER_1"/>
    <property type="match status" value="1"/>
</dbReference>
<organism evidence="7">
    <name type="scientific">freshwater metagenome</name>
    <dbReference type="NCBI Taxonomy" id="449393"/>
    <lineage>
        <taxon>unclassified sequences</taxon>
        <taxon>metagenomes</taxon>
        <taxon>ecological metagenomes</taxon>
    </lineage>
</organism>
<evidence type="ECO:0000313" key="7">
    <source>
        <dbReference type="EMBL" id="CAB5038694.1"/>
    </source>
</evidence>
<dbReference type="PANTHER" id="PTHR43790">
    <property type="entry name" value="CARBOHYDRATE TRANSPORT ATP-BINDING PROTEIN MG119-RELATED"/>
    <property type="match status" value="1"/>
</dbReference>
<dbReference type="SMART" id="SM00382">
    <property type="entry name" value="AAA"/>
    <property type="match status" value="2"/>
</dbReference>
<evidence type="ECO:0000256" key="4">
    <source>
        <dbReference type="ARBA" id="ARBA00022840"/>
    </source>
</evidence>
<dbReference type="Gene3D" id="3.40.50.300">
    <property type="entry name" value="P-loop containing nucleotide triphosphate hydrolases"/>
    <property type="match status" value="2"/>
</dbReference>
<protein>
    <submittedName>
        <fullName evidence="7">Unannotated protein</fullName>
    </submittedName>
</protein>
<dbReference type="PANTHER" id="PTHR43790:SF9">
    <property type="entry name" value="GALACTOFURANOSE TRANSPORTER ATP-BINDING PROTEIN YTFR"/>
    <property type="match status" value="1"/>
</dbReference>
<name>A0A6J7SBK2_9ZZZZ</name>
<reference evidence="7" key="1">
    <citation type="submission" date="2020-05" db="EMBL/GenBank/DDBJ databases">
        <authorList>
            <person name="Chiriac C."/>
            <person name="Salcher M."/>
            <person name="Ghai R."/>
            <person name="Kavagutti S V."/>
        </authorList>
    </citation>
    <scope>NUCLEOTIDE SEQUENCE</scope>
</reference>
<dbReference type="EMBL" id="CAEZXW010000053">
    <property type="protein sequence ID" value="CAB4706362.1"/>
    <property type="molecule type" value="Genomic_DNA"/>
</dbReference>
<dbReference type="CDD" id="cd03216">
    <property type="entry name" value="ABC_Carb_Monos_I"/>
    <property type="match status" value="1"/>
</dbReference>
<dbReference type="EMBL" id="CAFBQA010000041">
    <property type="protein sequence ID" value="CAB5038694.1"/>
    <property type="molecule type" value="Genomic_DNA"/>
</dbReference>
<dbReference type="Pfam" id="PF00005">
    <property type="entry name" value="ABC_tran"/>
    <property type="match status" value="2"/>
</dbReference>
<keyword evidence="2" id="KW-0677">Repeat</keyword>
<dbReference type="CDD" id="cd03215">
    <property type="entry name" value="ABC_Carb_Monos_II"/>
    <property type="match status" value="1"/>
</dbReference>
<keyword evidence="1" id="KW-0813">Transport</keyword>
<dbReference type="PROSITE" id="PS50893">
    <property type="entry name" value="ABC_TRANSPORTER_2"/>
    <property type="match status" value="2"/>
</dbReference>
<dbReference type="SUPFAM" id="SSF52540">
    <property type="entry name" value="P-loop containing nucleoside triphosphate hydrolases"/>
    <property type="match status" value="2"/>
</dbReference>